<dbReference type="GO" id="GO:0016020">
    <property type="term" value="C:membrane"/>
    <property type="evidence" value="ECO:0007669"/>
    <property type="project" value="InterPro"/>
</dbReference>
<organism evidence="2 3">
    <name type="scientific">Aphanomyces astaci</name>
    <name type="common">Crayfish plague agent</name>
    <dbReference type="NCBI Taxonomy" id="112090"/>
    <lineage>
        <taxon>Eukaryota</taxon>
        <taxon>Sar</taxon>
        <taxon>Stramenopiles</taxon>
        <taxon>Oomycota</taxon>
        <taxon>Saprolegniomycetes</taxon>
        <taxon>Saprolegniales</taxon>
        <taxon>Verrucalvaceae</taxon>
        <taxon>Aphanomyces</taxon>
    </lineage>
</organism>
<reference evidence="2 3" key="1">
    <citation type="journal article" date="2018" name="J. Invertebr. Pathol.">
        <title>New genotyping method for the causative agent of crayfish plague (Aphanomyces astaci) based on whole genome data.</title>
        <authorList>
            <person name="Minardi D."/>
            <person name="Studholme D.J."/>
            <person name="van der Giezen M."/>
            <person name="Pretto T."/>
            <person name="Oidtmann B."/>
        </authorList>
    </citation>
    <scope>NUCLEOTIDE SEQUENCE [LARGE SCALE GENOMIC DNA]</scope>
    <source>
        <strain evidence="2 3">KB13</strain>
    </source>
</reference>
<keyword evidence="1" id="KW-0472">Membrane</keyword>
<evidence type="ECO:0000313" key="3">
    <source>
        <dbReference type="Proteomes" id="UP000275652"/>
    </source>
</evidence>
<proteinExistence type="predicted"/>
<feature type="non-terminal residue" evidence="2">
    <location>
        <position position="1"/>
    </location>
</feature>
<feature type="transmembrane region" description="Helical" evidence="1">
    <location>
        <begin position="45"/>
        <end position="63"/>
    </location>
</feature>
<feature type="transmembrane region" description="Helical" evidence="1">
    <location>
        <begin position="159"/>
        <end position="184"/>
    </location>
</feature>
<dbReference type="Pfam" id="PF03530">
    <property type="entry name" value="SK_channel"/>
    <property type="match status" value="1"/>
</dbReference>
<dbReference type="PANTHER" id="PTHR10153">
    <property type="entry name" value="SMALL CONDUCTANCE CALCIUM-ACTIVATED POTASSIUM CHANNEL"/>
    <property type="match status" value="1"/>
</dbReference>
<name>A0A9X8EF29_APHAT</name>
<dbReference type="GO" id="GO:0016286">
    <property type="term" value="F:small conductance calcium-activated potassium channel activity"/>
    <property type="evidence" value="ECO:0007669"/>
    <property type="project" value="InterPro"/>
</dbReference>
<feature type="transmembrane region" description="Helical" evidence="1">
    <location>
        <begin position="7"/>
        <end position="25"/>
    </location>
</feature>
<evidence type="ECO:0000313" key="2">
    <source>
        <dbReference type="EMBL" id="RLO13591.1"/>
    </source>
</evidence>
<dbReference type="InterPro" id="IPR015449">
    <property type="entry name" value="K_chnl_Ca-activ_SK"/>
</dbReference>
<protein>
    <submittedName>
        <fullName evidence="2">Uncharacterized protein</fullName>
    </submittedName>
</protein>
<feature type="transmembrane region" description="Helical" evidence="1">
    <location>
        <begin position="84"/>
        <end position="101"/>
    </location>
</feature>
<dbReference type="EMBL" id="QUTI01004562">
    <property type="protein sequence ID" value="RLO13591.1"/>
    <property type="molecule type" value="Genomic_DNA"/>
</dbReference>
<gene>
    <name evidence="2" type="ORF">DYB28_009196</name>
</gene>
<dbReference type="Proteomes" id="UP000275652">
    <property type="component" value="Unassembled WGS sequence"/>
</dbReference>
<evidence type="ECO:0000256" key="1">
    <source>
        <dbReference type="SAM" id="Phobius"/>
    </source>
</evidence>
<sequence>NYRHRKLFEIWAFVVALVGLVLMLVENEVVMVAESPSTPLSEALKTAVSISTALLLVLIVCRYQSHTNIYKLQNILPPTASMMSVYWPVLLLELIVCGFHIPPGLSGSVPILQFRHTVEANATLCRHPKNLITRIQGNSCYLSYSYFYDVFGVFMVLRIYLFGSGILGGLLILSLVQSIFFGALELTDNESRVKYIIDKSRWDCQRREAAAKLIQTQFRLKKQQQQHGTNPRLVEALTLHLFECMEHMHKFVRGEPRIVRTFEEEMDAHIGGLLRDMDDMQRQEDAILARIQDKIRRLNAACDCILSSQAS</sequence>
<keyword evidence="1" id="KW-1133">Transmembrane helix</keyword>
<keyword evidence="1" id="KW-0812">Transmembrane</keyword>
<comment type="caution">
    <text evidence="2">The sequence shown here is derived from an EMBL/GenBank/DDBJ whole genome shotgun (WGS) entry which is preliminary data.</text>
</comment>
<accession>A0A9X8EF29</accession>
<dbReference type="AlphaFoldDB" id="A0A9X8EF29"/>